<feature type="compositionally biased region" description="Pro residues" evidence="2">
    <location>
        <begin position="147"/>
        <end position="159"/>
    </location>
</feature>
<reference evidence="4 5" key="1">
    <citation type="journal article" date="2020" name="Int. J. Syst. Evol. Microbiol.">
        <title>Reclassification of Streptomyces castelarensis and Streptomyces sporoclivatus as later heterotypic synonyms of Streptomyces antimycoticus.</title>
        <authorList>
            <person name="Komaki H."/>
            <person name="Tamura T."/>
        </authorList>
    </citation>
    <scope>NUCLEOTIDE SEQUENCE [LARGE SCALE GENOMIC DNA]</scope>
    <source>
        <strain evidence="4 5">NBRC 13459</strain>
    </source>
</reference>
<protein>
    <recommendedName>
        <fullName evidence="3">PKS/mFAS DH domain-containing protein</fullName>
    </recommendedName>
</protein>
<gene>
    <name evidence="4" type="ORF">SVIO_020750</name>
</gene>
<dbReference type="InterPro" id="IPR049900">
    <property type="entry name" value="PKS_mFAS_DH"/>
</dbReference>
<evidence type="ECO:0000259" key="3">
    <source>
        <dbReference type="PROSITE" id="PS52019"/>
    </source>
</evidence>
<dbReference type="PROSITE" id="PS52019">
    <property type="entry name" value="PKS_MFAS_DH"/>
    <property type="match status" value="1"/>
</dbReference>
<feature type="domain" description="PKS/mFAS DH" evidence="3">
    <location>
        <begin position="1"/>
        <end position="111"/>
    </location>
</feature>
<dbReference type="Gene3D" id="3.10.129.110">
    <property type="entry name" value="Polyketide synthase dehydratase"/>
    <property type="match status" value="1"/>
</dbReference>
<proteinExistence type="predicted"/>
<organism evidence="4 5">
    <name type="scientific">Streptomyces violaceusniger</name>
    <dbReference type="NCBI Taxonomy" id="68280"/>
    <lineage>
        <taxon>Bacteria</taxon>
        <taxon>Bacillati</taxon>
        <taxon>Actinomycetota</taxon>
        <taxon>Actinomycetes</taxon>
        <taxon>Kitasatosporales</taxon>
        <taxon>Streptomycetaceae</taxon>
        <taxon>Streptomyces</taxon>
        <taxon>Streptomyces violaceusniger group</taxon>
    </lineage>
</organism>
<dbReference type="InterPro" id="IPR049551">
    <property type="entry name" value="PKS_DH_C"/>
</dbReference>
<evidence type="ECO:0000313" key="4">
    <source>
        <dbReference type="EMBL" id="GDY51452.1"/>
    </source>
</evidence>
<keyword evidence="5" id="KW-1185">Reference proteome</keyword>
<evidence type="ECO:0000313" key="5">
    <source>
        <dbReference type="Proteomes" id="UP000301309"/>
    </source>
</evidence>
<comment type="caution">
    <text evidence="1">Lacks conserved residue(s) required for the propagation of feature annotation.</text>
</comment>
<dbReference type="EMBL" id="BJHW01000001">
    <property type="protein sequence ID" value="GDY51452.1"/>
    <property type="molecule type" value="Genomic_DNA"/>
</dbReference>
<dbReference type="Proteomes" id="UP000301309">
    <property type="component" value="Unassembled WGS sequence"/>
</dbReference>
<dbReference type="InterPro" id="IPR042104">
    <property type="entry name" value="PKS_dehydratase_sf"/>
</dbReference>
<dbReference type="AlphaFoldDB" id="A0A4D4KS06"/>
<evidence type="ECO:0000256" key="1">
    <source>
        <dbReference type="PROSITE-ProRule" id="PRU01363"/>
    </source>
</evidence>
<feature type="region of interest" description="N-terminal hotdog fold" evidence="1">
    <location>
        <position position="1"/>
    </location>
</feature>
<comment type="caution">
    <text evidence="4">The sequence shown here is derived from an EMBL/GenBank/DDBJ whole genome shotgun (WGS) entry which is preliminary data.</text>
</comment>
<accession>A0A4D4KS06</accession>
<dbReference type="Pfam" id="PF14765">
    <property type="entry name" value="PS-DH"/>
    <property type="match status" value="1"/>
</dbReference>
<feature type="region of interest" description="Disordered" evidence="2">
    <location>
        <begin position="134"/>
        <end position="173"/>
    </location>
</feature>
<name>A0A4D4KS06_STRVO</name>
<evidence type="ECO:0000256" key="2">
    <source>
        <dbReference type="SAM" id="MobiDB-lite"/>
    </source>
</evidence>
<sequence length="173" mass="18305">MWTHDGEVFAEAALPEQQSEAAGRFGIHPALLDAALHASNYCLPGEPGSRMLLPFAWNDIRLHATGATSVRVHARYSEDSGLSVALVDAAGGLVASIGSLILREVDAGQLEALTSTSPNDALWTVTWTEHSATTATDEVPWGTLGMSPPPSLPPKPRPSPVSRRSPRPRTGPP</sequence>
<feature type="region of interest" description="C-terminal hotdog fold" evidence="1">
    <location>
        <begin position="1"/>
        <end position="111"/>
    </location>
</feature>